<dbReference type="GO" id="GO:0022857">
    <property type="term" value="F:transmembrane transporter activity"/>
    <property type="evidence" value="ECO:0007669"/>
    <property type="project" value="TreeGrafter"/>
</dbReference>
<name>A0A385SIL8_9BACT</name>
<sequence>MAFRSLLKNKVYSLINIAGLSIGMAVFVLILLYIQHERTFDQFHTNKDRIFRIQQDRFNRGERTLHSVTGCYAAGPAIKASFPEVEDYVALHKVEPIIAYKGEGFKEENTCFATDKFFKYFSFHLLEGVDTLVLKEPHTAVVSRSFAKRVFKNEDPIGKTLSFRGTYDFDVTGVFEDMPENSQMKFDLMISYPTLEQHPYKGVLDLPWQYDGIMTYLVLRNGASAAELEAKFPDFIMANTGTWLEETDQKMTWQLQPLTSIHLYSDFDHELEQNGDYHNIEYLTVVAIFILVIAWFNYISLATAKSLERAKEVGIRKVLGSYRIQLVGQFLLESIFLNLAAGVLACFIVYAMLPTFNNLMSTHVTLSLLRPEFWWIMAGILFGGSFASGMYPAFFLSTFKPSLILNGNFTTSSSGRWVRRGMVMIPFITAIILVSCLYIIFSQISFLRKQQLGFDVTQRLVIRDSEIYDSLADQRIATYKSEMMRIPGVKANTFLNVVPGDHILYSANGVRRVKDDDTKSYQYQRMWVDENFVDVLDLRLLAGRNFTQKSIPRKTLFVNERALSTLGFEKPEDAIDEKILFMDDTATIIGVVNDFHHESPRDPILPVIYAYRPEGGLFYLIKIETAQAQPVVQKLETLFKQVFPGQPFSYYFLDEKYNRQYKRDIQFGELIGFFSTLLVLVTALGLFGLSAYMASVRTREIGIRKVLGATERGIVLLLCREYLILIFLATCIAIPAAWYAMDNWLNNFAIKVEINLWMFALPTLLLLLITLLTISFQTLRAALSNPVDALRHE</sequence>
<feature type="transmembrane region" description="Helical" evidence="6">
    <location>
        <begin position="330"/>
        <end position="353"/>
    </location>
</feature>
<evidence type="ECO:0000256" key="5">
    <source>
        <dbReference type="ARBA" id="ARBA00023136"/>
    </source>
</evidence>
<evidence type="ECO:0000256" key="2">
    <source>
        <dbReference type="ARBA" id="ARBA00022475"/>
    </source>
</evidence>
<keyword evidence="3 6" id="KW-0812">Transmembrane</keyword>
<keyword evidence="2" id="KW-1003">Cell membrane</keyword>
<comment type="subcellular location">
    <subcellularLocation>
        <location evidence="1">Cell membrane</location>
        <topology evidence="1">Multi-pass membrane protein</topology>
    </subcellularLocation>
</comment>
<feature type="transmembrane region" description="Helical" evidence="6">
    <location>
        <begin position="670"/>
        <end position="694"/>
    </location>
</feature>
<gene>
    <name evidence="9" type="ORF">D4L85_09085</name>
</gene>
<dbReference type="InterPro" id="IPR025857">
    <property type="entry name" value="MacB_PCD"/>
</dbReference>
<organism evidence="9 10">
    <name type="scientific">Chryseolinea soli</name>
    <dbReference type="NCBI Taxonomy" id="2321403"/>
    <lineage>
        <taxon>Bacteria</taxon>
        <taxon>Pseudomonadati</taxon>
        <taxon>Bacteroidota</taxon>
        <taxon>Cytophagia</taxon>
        <taxon>Cytophagales</taxon>
        <taxon>Fulvivirgaceae</taxon>
        <taxon>Chryseolinea</taxon>
    </lineage>
</organism>
<dbReference type="AlphaFoldDB" id="A0A385SIL8"/>
<feature type="transmembrane region" description="Helical" evidence="6">
    <location>
        <begin position="722"/>
        <end position="741"/>
    </location>
</feature>
<feature type="transmembrane region" description="Helical" evidence="6">
    <location>
        <begin position="756"/>
        <end position="776"/>
    </location>
</feature>
<evidence type="ECO:0000259" key="7">
    <source>
        <dbReference type="Pfam" id="PF02687"/>
    </source>
</evidence>
<feature type="domain" description="ABC3 transporter permease C-terminal" evidence="7">
    <location>
        <begin position="285"/>
        <end position="399"/>
    </location>
</feature>
<dbReference type="Pfam" id="PF12704">
    <property type="entry name" value="MacB_PCD"/>
    <property type="match status" value="1"/>
</dbReference>
<proteinExistence type="predicted"/>
<feature type="domain" description="ABC3 transporter permease C-terminal" evidence="7">
    <location>
        <begin position="673"/>
        <end position="782"/>
    </location>
</feature>
<dbReference type="KEGG" id="chk:D4L85_09085"/>
<dbReference type="PANTHER" id="PTHR30572">
    <property type="entry name" value="MEMBRANE COMPONENT OF TRANSPORTER-RELATED"/>
    <property type="match status" value="1"/>
</dbReference>
<feature type="domain" description="MacB-like periplasmic core" evidence="8">
    <location>
        <begin position="13"/>
        <end position="232"/>
    </location>
</feature>
<dbReference type="InterPro" id="IPR003838">
    <property type="entry name" value="ABC3_permease_C"/>
</dbReference>
<evidence type="ECO:0000256" key="4">
    <source>
        <dbReference type="ARBA" id="ARBA00022989"/>
    </source>
</evidence>
<evidence type="ECO:0000259" key="8">
    <source>
        <dbReference type="Pfam" id="PF12704"/>
    </source>
</evidence>
<evidence type="ECO:0000256" key="3">
    <source>
        <dbReference type="ARBA" id="ARBA00022692"/>
    </source>
</evidence>
<dbReference type="Proteomes" id="UP000266183">
    <property type="component" value="Chromosome"/>
</dbReference>
<reference evidence="10" key="1">
    <citation type="submission" date="2018-09" db="EMBL/GenBank/DDBJ databases">
        <title>Chryseolinea sp. KIS68-18 isolated from soil.</title>
        <authorList>
            <person name="Weon H.-Y."/>
            <person name="Kwon S.-W."/>
            <person name="Lee S.A."/>
        </authorList>
    </citation>
    <scope>NUCLEOTIDE SEQUENCE [LARGE SCALE GENOMIC DNA]</scope>
    <source>
        <strain evidence="10">KIS68-18</strain>
    </source>
</reference>
<dbReference type="GO" id="GO:0005886">
    <property type="term" value="C:plasma membrane"/>
    <property type="evidence" value="ECO:0007669"/>
    <property type="project" value="UniProtKB-SubCell"/>
</dbReference>
<keyword evidence="10" id="KW-1185">Reference proteome</keyword>
<accession>A0A385SIL8</accession>
<feature type="transmembrane region" description="Helical" evidence="6">
    <location>
        <begin position="282"/>
        <end position="301"/>
    </location>
</feature>
<keyword evidence="4 6" id="KW-1133">Transmembrane helix</keyword>
<feature type="transmembrane region" description="Helical" evidence="6">
    <location>
        <begin position="417"/>
        <end position="441"/>
    </location>
</feature>
<evidence type="ECO:0000313" key="9">
    <source>
        <dbReference type="EMBL" id="AYB30724.1"/>
    </source>
</evidence>
<protein>
    <submittedName>
        <fullName evidence="9">FtsX-like permease family protein</fullName>
    </submittedName>
</protein>
<evidence type="ECO:0000256" key="6">
    <source>
        <dbReference type="SAM" id="Phobius"/>
    </source>
</evidence>
<feature type="transmembrane region" description="Helical" evidence="6">
    <location>
        <begin position="12"/>
        <end position="34"/>
    </location>
</feature>
<keyword evidence="5 6" id="KW-0472">Membrane</keyword>
<evidence type="ECO:0000313" key="10">
    <source>
        <dbReference type="Proteomes" id="UP000266183"/>
    </source>
</evidence>
<evidence type="ECO:0000256" key="1">
    <source>
        <dbReference type="ARBA" id="ARBA00004651"/>
    </source>
</evidence>
<feature type="transmembrane region" description="Helical" evidence="6">
    <location>
        <begin position="373"/>
        <end position="396"/>
    </location>
</feature>
<dbReference type="Pfam" id="PF02687">
    <property type="entry name" value="FtsX"/>
    <property type="match status" value="2"/>
</dbReference>
<dbReference type="InterPro" id="IPR050250">
    <property type="entry name" value="Macrolide_Exporter_MacB"/>
</dbReference>
<dbReference type="EMBL" id="CP032382">
    <property type="protein sequence ID" value="AYB30724.1"/>
    <property type="molecule type" value="Genomic_DNA"/>
</dbReference>
<dbReference type="PANTHER" id="PTHR30572:SF18">
    <property type="entry name" value="ABC-TYPE MACROLIDE FAMILY EXPORT SYSTEM PERMEASE COMPONENT 2"/>
    <property type="match status" value="1"/>
</dbReference>